<gene>
    <name evidence="1" type="primary">Vigan.02G332300</name>
    <name evidence="1" type="ORF">VIGAN_02332300</name>
</gene>
<name>A0A0S3RI57_PHAAN</name>
<evidence type="ECO:0000313" key="1">
    <source>
        <dbReference type="EMBL" id="BAT80322.1"/>
    </source>
</evidence>
<dbReference type="EMBL" id="AP015035">
    <property type="protein sequence ID" value="BAT80322.1"/>
    <property type="molecule type" value="Genomic_DNA"/>
</dbReference>
<organism evidence="1 2">
    <name type="scientific">Vigna angularis var. angularis</name>
    <dbReference type="NCBI Taxonomy" id="157739"/>
    <lineage>
        <taxon>Eukaryota</taxon>
        <taxon>Viridiplantae</taxon>
        <taxon>Streptophyta</taxon>
        <taxon>Embryophyta</taxon>
        <taxon>Tracheophyta</taxon>
        <taxon>Spermatophyta</taxon>
        <taxon>Magnoliopsida</taxon>
        <taxon>eudicotyledons</taxon>
        <taxon>Gunneridae</taxon>
        <taxon>Pentapetalae</taxon>
        <taxon>rosids</taxon>
        <taxon>fabids</taxon>
        <taxon>Fabales</taxon>
        <taxon>Fabaceae</taxon>
        <taxon>Papilionoideae</taxon>
        <taxon>50 kb inversion clade</taxon>
        <taxon>NPAAA clade</taxon>
        <taxon>indigoferoid/millettioid clade</taxon>
        <taxon>Phaseoleae</taxon>
        <taxon>Vigna</taxon>
    </lineage>
</organism>
<accession>A0A0S3RI57</accession>
<protein>
    <submittedName>
        <fullName evidence="1">Uncharacterized protein</fullName>
    </submittedName>
</protein>
<evidence type="ECO:0000313" key="2">
    <source>
        <dbReference type="Proteomes" id="UP000291084"/>
    </source>
</evidence>
<sequence length="101" mass="12062">MALSHYHYKHILIWLRFLFHLRSSMSPTKSYHITLKTSRQGFLLFFSFIRLVILQTYESCTSERVASAMRHRMKQKRPIRIVRTIRKAPVLLLKSVFLLLG</sequence>
<dbReference type="AlphaFoldDB" id="A0A0S3RI57"/>
<keyword evidence="2" id="KW-1185">Reference proteome</keyword>
<dbReference type="Proteomes" id="UP000291084">
    <property type="component" value="Chromosome 2"/>
</dbReference>
<reference evidence="1 2" key="1">
    <citation type="journal article" date="2015" name="Sci. Rep.">
        <title>The power of single molecule real-time sequencing technology in the de novo assembly of a eukaryotic genome.</title>
        <authorList>
            <person name="Sakai H."/>
            <person name="Naito K."/>
            <person name="Ogiso-Tanaka E."/>
            <person name="Takahashi Y."/>
            <person name="Iseki K."/>
            <person name="Muto C."/>
            <person name="Satou K."/>
            <person name="Teruya K."/>
            <person name="Shiroma A."/>
            <person name="Shimoji M."/>
            <person name="Hirano T."/>
            <person name="Itoh T."/>
            <person name="Kaga A."/>
            <person name="Tomooka N."/>
        </authorList>
    </citation>
    <scope>NUCLEOTIDE SEQUENCE [LARGE SCALE GENOMIC DNA]</scope>
    <source>
        <strain evidence="2">cv. Shumari</strain>
    </source>
</reference>
<proteinExistence type="predicted"/>